<dbReference type="SUPFAM" id="SSF54909">
    <property type="entry name" value="Dimeric alpha+beta barrel"/>
    <property type="match status" value="1"/>
</dbReference>
<name>A0A969WC70_9GAMM</name>
<feature type="domain" description="EthD" evidence="1">
    <location>
        <begin position="23"/>
        <end position="93"/>
    </location>
</feature>
<dbReference type="Proteomes" id="UP000653472">
    <property type="component" value="Unassembled WGS sequence"/>
</dbReference>
<evidence type="ECO:0000313" key="2">
    <source>
        <dbReference type="EMBL" id="NKF24252.1"/>
    </source>
</evidence>
<reference evidence="2" key="1">
    <citation type="submission" date="2020-03" db="EMBL/GenBank/DDBJ databases">
        <title>Solimonas marina sp. nov., isolated from deep seawater of the Pacific Ocean.</title>
        <authorList>
            <person name="Liu X."/>
            <person name="Lai Q."/>
            <person name="Sun F."/>
            <person name="Gai Y."/>
            <person name="Li G."/>
            <person name="Shao Z."/>
        </authorList>
    </citation>
    <scope>NUCLEOTIDE SEQUENCE</scope>
    <source>
        <strain evidence="2">C16B3</strain>
    </source>
</reference>
<proteinExistence type="predicted"/>
<evidence type="ECO:0000313" key="3">
    <source>
        <dbReference type="Proteomes" id="UP000653472"/>
    </source>
</evidence>
<protein>
    <submittedName>
        <fullName evidence="2">EthD family reductase</fullName>
    </submittedName>
</protein>
<dbReference type="NCBIfam" id="TIGR02118">
    <property type="entry name" value="EthD family reductase"/>
    <property type="match status" value="1"/>
</dbReference>
<comment type="caution">
    <text evidence="2">The sequence shown here is derived from an EMBL/GenBank/DDBJ whole genome shotgun (WGS) entry which is preliminary data.</text>
</comment>
<keyword evidence="3" id="KW-1185">Reference proteome</keyword>
<sequence>MNTEAQPVVVYVTYQGAPQDRFDRDYYVGVHLPLTMKAWGQYGLLSLKAFFPATEQEGTLALCECVFRDEGAFEAAFASPERSAVMADVPRFTAIAPLRARVTAL</sequence>
<evidence type="ECO:0000259" key="1">
    <source>
        <dbReference type="Pfam" id="PF07110"/>
    </source>
</evidence>
<dbReference type="InterPro" id="IPR009799">
    <property type="entry name" value="EthD_dom"/>
</dbReference>
<dbReference type="RefSeq" id="WP_168149578.1">
    <property type="nucleotide sequence ID" value="NZ_JAAVXB010000013.1"/>
</dbReference>
<dbReference type="AlphaFoldDB" id="A0A969WC70"/>
<gene>
    <name evidence="2" type="ORF">G7Y82_18220</name>
</gene>
<organism evidence="2 3">
    <name type="scientific">Solimonas marina</name>
    <dbReference type="NCBI Taxonomy" id="2714601"/>
    <lineage>
        <taxon>Bacteria</taxon>
        <taxon>Pseudomonadati</taxon>
        <taxon>Pseudomonadota</taxon>
        <taxon>Gammaproteobacteria</taxon>
        <taxon>Nevskiales</taxon>
        <taxon>Nevskiaceae</taxon>
        <taxon>Solimonas</taxon>
    </lineage>
</organism>
<dbReference type="Gene3D" id="3.30.70.100">
    <property type="match status" value="1"/>
</dbReference>
<dbReference type="InterPro" id="IPR011008">
    <property type="entry name" value="Dimeric_a/b-barrel"/>
</dbReference>
<dbReference type="PANTHER" id="PTHR40260">
    <property type="entry name" value="BLR8190 PROTEIN"/>
    <property type="match status" value="1"/>
</dbReference>
<dbReference type="GO" id="GO:0016491">
    <property type="term" value="F:oxidoreductase activity"/>
    <property type="evidence" value="ECO:0007669"/>
    <property type="project" value="InterPro"/>
</dbReference>
<dbReference type="PANTHER" id="PTHR40260:SF2">
    <property type="entry name" value="BLR8190 PROTEIN"/>
    <property type="match status" value="1"/>
</dbReference>
<accession>A0A969WC70</accession>
<dbReference type="Pfam" id="PF07110">
    <property type="entry name" value="EthD"/>
    <property type="match status" value="1"/>
</dbReference>
<dbReference type="EMBL" id="JAAVXB010000013">
    <property type="protein sequence ID" value="NKF24252.1"/>
    <property type="molecule type" value="Genomic_DNA"/>
</dbReference>